<dbReference type="InterPro" id="IPR000504">
    <property type="entry name" value="RRM_dom"/>
</dbReference>
<keyword evidence="4" id="KW-1185">Reference proteome</keyword>
<dbReference type="PANTHER" id="PTHR23236:SF12">
    <property type="entry name" value="EUKARYOTIC INITIATION FACTOR 4B-RELATED"/>
    <property type="match status" value="1"/>
</dbReference>
<keyword evidence="1 2" id="KW-0694">RNA-binding</keyword>
<feature type="domain" description="RRM" evidence="3">
    <location>
        <begin position="65"/>
        <end position="142"/>
    </location>
</feature>
<reference evidence="5" key="2">
    <citation type="submission" date="2020-10" db="UniProtKB">
        <authorList>
            <consortium name="WormBaseParasite"/>
        </authorList>
    </citation>
    <scope>IDENTIFICATION</scope>
</reference>
<dbReference type="Proteomes" id="UP000492821">
    <property type="component" value="Unassembled WGS sequence"/>
</dbReference>
<protein>
    <submittedName>
        <fullName evidence="5">RRM domain-containing protein</fullName>
    </submittedName>
</protein>
<sequence>MQSADNISCNGSAITSLSGDSGFGSTVSGLNKENQHQLFGRKSTTSKPTPSRHLTFQEKAEIDARSVYVGGVEYAATKELLEEHFRGCGAVNRVSIMRDQYTGHPKGYAYIEFDEVNGASNAVHLTDTLFLGRQIKVSLKRTNKPGISTTDRAPRGRGKPRIGARRGGFGGAPATAFQHAHGGFNRGRGGFRGMARGRR</sequence>
<evidence type="ECO:0000259" key="3">
    <source>
        <dbReference type="PROSITE" id="PS50102"/>
    </source>
</evidence>
<dbReference type="SMART" id="SM00360">
    <property type="entry name" value="RRM"/>
    <property type="match status" value="1"/>
</dbReference>
<reference evidence="4" key="1">
    <citation type="journal article" date="2013" name="Genetics">
        <title>The draft genome and transcriptome of Panagrellus redivivus are shaped by the harsh demands of a free-living lifestyle.</title>
        <authorList>
            <person name="Srinivasan J."/>
            <person name="Dillman A.R."/>
            <person name="Macchietto M.G."/>
            <person name="Heikkinen L."/>
            <person name="Lakso M."/>
            <person name="Fracchia K.M."/>
            <person name="Antoshechkin I."/>
            <person name="Mortazavi A."/>
            <person name="Wong G."/>
            <person name="Sternberg P.W."/>
        </authorList>
    </citation>
    <scope>NUCLEOTIDE SEQUENCE [LARGE SCALE GENOMIC DNA]</scope>
    <source>
        <strain evidence="4">MT8872</strain>
    </source>
</reference>
<evidence type="ECO:0000313" key="5">
    <source>
        <dbReference type="WBParaSite" id="Pan_g1425.t1"/>
    </source>
</evidence>
<dbReference type="Pfam" id="PF00076">
    <property type="entry name" value="RRM_1"/>
    <property type="match status" value="1"/>
</dbReference>
<dbReference type="SUPFAM" id="SSF54928">
    <property type="entry name" value="RNA-binding domain, RBD"/>
    <property type="match status" value="1"/>
</dbReference>
<dbReference type="GO" id="GO:0008143">
    <property type="term" value="F:poly(A) binding"/>
    <property type="evidence" value="ECO:0007669"/>
    <property type="project" value="TreeGrafter"/>
</dbReference>
<proteinExistence type="predicted"/>
<dbReference type="WBParaSite" id="Pan_g1425.t1">
    <property type="protein sequence ID" value="Pan_g1425.t1"/>
    <property type="gene ID" value="Pan_g1425"/>
</dbReference>
<dbReference type="PROSITE" id="PS50102">
    <property type="entry name" value="RRM"/>
    <property type="match status" value="1"/>
</dbReference>
<name>A0A7E4UZ27_PANRE</name>
<organism evidence="4 5">
    <name type="scientific">Panagrellus redivivus</name>
    <name type="common">Microworm</name>
    <dbReference type="NCBI Taxonomy" id="6233"/>
    <lineage>
        <taxon>Eukaryota</taxon>
        <taxon>Metazoa</taxon>
        <taxon>Ecdysozoa</taxon>
        <taxon>Nematoda</taxon>
        <taxon>Chromadorea</taxon>
        <taxon>Rhabditida</taxon>
        <taxon>Tylenchina</taxon>
        <taxon>Panagrolaimomorpha</taxon>
        <taxon>Panagrolaimoidea</taxon>
        <taxon>Panagrolaimidae</taxon>
        <taxon>Panagrellus</taxon>
    </lineage>
</organism>
<dbReference type="GO" id="GO:0005634">
    <property type="term" value="C:nucleus"/>
    <property type="evidence" value="ECO:0007669"/>
    <property type="project" value="TreeGrafter"/>
</dbReference>
<dbReference type="InterPro" id="IPR012677">
    <property type="entry name" value="Nucleotide-bd_a/b_plait_sf"/>
</dbReference>
<dbReference type="PANTHER" id="PTHR23236">
    <property type="entry name" value="EUKARYOTIC TRANSLATION INITIATION FACTOR 4B/4H"/>
    <property type="match status" value="1"/>
</dbReference>
<dbReference type="AlphaFoldDB" id="A0A7E4UZ27"/>
<dbReference type="Gene3D" id="3.30.70.330">
    <property type="match status" value="1"/>
</dbReference>
<evidence type="ECO:0000313" key="4">
    <source>
        <dbReference type="Proteomes" id="UP000492821"/>
    </source>
</evidence>
<accession>A0A7E4UZ27</accession>
<evidence type="ECO:0000256" key="2">
    <source>
        <dbReference type="PROSITE-ProRule" id="PRU00176"/>
    </source>
</evidence>
<evidence type="ECO:0000256" key="1">
    <source>
        <dbReference type="ARBA" id="ARBA00022884"/>
    </source>
</evidence>
<dbReference type="InterPro" id="IPR035979">
    <property type="entry name" value="RBD_domain_sf"/>
</dbReference>